<keyword evidence="4" id="KW-0175">Coiled coil</keyword>
<dbReference type="EMBL" id="CABITT030000006">
    <property type="protein sequence ID" value="VVB07883.1"/>
    <property type="molecule type" value="Genomic_DNA"/>
</dbReference>
<comment type="caution">
    <text evidence="9">The sequence shown here is derived from an EMBL/GenBank/DDBJ whole genome shotgun (WGS) entry which is preliminary data.</text>
</comment>
<evidence type="ECO:0000256" key="3">
    <source>
        <dbReference type="ARBA" id="ARBA00022803"/>
    </source>
</evidence>
<evidence type="ECO:0000256" key="4">
    <source>
        <dbReference type="ARBA" id="ARBA00023054"/>
    </source>
</evidence>
<sequence>MWCREDRCAPGGGFWTPPPTWNKTRRVYTAMPMSERKRTSSFENQEPLHKVPSGGSSPYLRAKHAQLICEDPDQAISLFWAAINAGDRVDNALKDMAFVMEQLDRSDEGIEAIKSFRYLCPFESQDSIDNLLLELYKKSGRIQEEAELLEHKLKNLEQGSTFGGGITIAKRSHRKQINMTIEQEKARILGNLAWVHLQLHNYGIAEQYYRNALSLETDNNKLCNLAICLMRMDRIPEAKSLLEDVRQSLENQWKDESFYKSFERATEMLAERERATVVDNPEGLTTSSSSDNFSSSCSFVSWMKEKQAVAGTSPEPGNMNKKNAHVSFETVEQKSPGLITKPRGCKWDNEEVHQGTGIMRVTIGAARRLRFGKPFEDEHNKKMSESAASVTNYKDHLNGKKLDQNLIEDLHQFISGNGLPMTSKARKLCADLVREKEESEKGYQRNASESSAYAQIMDIGRRSDI</sequence>
<dbReference type="AlphaFoldDB" id="A0A565C2L1"/>
<dbReference type="Proteomes" id="UP000489600">
    <property type="component" value="Unassembled WGS sequence"/>
</dbReference>
<gene>
    <name evidence="9" type="ORF">ANE_LOCUS18327</name>
</gene>
<keyword evidence="10" id="KW-1185">Reference proteome</keyword>
<proteinExistence type="inferred from homology"/>
<organism evidence="9 10">
    <name type="scientific">Arabis nemorensis</name>
    <dbReference type="NCBI Taxonomy" id="586526"/>
    <lineage>
        <taxon>Eukaryota</taxon>
        <taxon>Viridiplantae</taxon>
        <taxon>Streptophyta</taxon>
        <taxon>Embryophyta</taxon>
        <taxon>Tracheophyta</taxon>
        <taxon>Spermatophyta</taxon>
        <taxon>Magnoliopsida</taxon>
        <taxon>eudicotyledons</taxon>
        <taxon>Gunneridae</taxon>
        <taxon>Pentapetalae</taxon>
        <taxon>rosids</taxon>
        <taxon>malvids</taxon>
        <taxon>Brassicales</taxon>
        <taxon>Brassicaceae</taxon>
        <taxon>Arabideae</taxon>
        <taxon>Arabis</taxon>
    </lineage>
</organism>
<dbReference type="InterPro" id="IPR019734">
    <property type="entry name" value="TPR_rpt"/>
</dbReference>
<dbReference type="InterPro" id="IPR011990">
    <property type="entry name" value="TPR-like_helical_dom_sf"/>
</dbReference>
<evidence type="ECO:0000256" key="7">
    <source>
        <dbReference type="PROSITE-ProRule" id="PRU00339"/>
    </source>
</evidence>
<dbReference type="PANTHER" id="PTHR36326:SF4">
    <property type="entry name" value="PROTEIN POLLENLESS 3-LIKE 1"/>
    <property type="match status" value="1"/>
</dbReference>
<dbReference type="PROSITE" id="PS50005">
    <property type="entry name" value="TPR"/>
    <property type="match status" value="1"/>
</dbReference>
<keyword evidence="2" id="KW-0677">Repeat</keyword>
<evidence type="ECO:0000256" key="5">
    <source>
        <dbReference type="ARBA" id="ARBA00023242"/>
    </source>
</evidence>
<evidence type="ECO:0000256" key="1">
    <source>
        <dbReference type="ARBA" id="ARBA00004123"/>
    </source>
</evidence>
<evidence type="ECO:0000256" key="2">
    <source>
        <dbReference type="ARBA" id="ARBA00022737"/>
    </source>
</evidence>
<evidence type="ECO:0000313" key="10">
    <source>
        <dbReference type="Proteomes" id="UP000489600"/>
    </source>
</evidence>
<accession>A0A565C2L1</accession>
<keyword evidence="5" id="KW-0539">Nucleus</keyword>
<dbReference type="SUPFAM" id="SSF48452">
    <property type="entry name" value="TPR-like"/>
    <property type="match status" value="1"/>
</dbReference>
<evidence type="ECO:0000313" key="9">
    <source>
        <dbReference type="EMBL" id="VVB07883.1"/>
    </source>
</evidence>
<comment type="subcellular location">
    <subcellularLocation>
        <location evidence="1">Nucleus</location>
    </subcellularLocation>
</comment>
<name>A0A565C2L1_9BRAS</name>
<dbReference type="SMART" id="SM00028">
    <property type="entry name" value="TPR"/>
    <property type="match status" value="1"/>
</dbReference>
<comment type="similarity">
    <text evidence="6">Belongs to the MS5 protein family.</text>
</comment>
<dbReference type="OrthoDB" id="1620277at2759"/>
<reference evidence="9" key="1">
    <citation type="submission" date="2019-07" db="EMBL/GenBank/DDBJ databases">
        <authorList>
            <person name="Dittberner H."/>
        </authorList>
    </citation>
    <scope>NUCLEOTIDE SEQUENCE [LARGE SCALE GENOMIC DNA]</scope>
</reference>
<dbReference type="Gene3D" id="1.25.40.10">
    <property type="entry name" value="Tetratricopeptide repeat domain"/>
    <property type="match status" value="1"/>
</dbReference>
<evidence type="ECO:0000256" key="8">
    <source>
        <dbReference type="SAM" id="MobiDB-lite"/>
    </source>
</evidence>
<feature type="repeat" description="TPR" evidence="7">
    <location>
        <begin position="186"/>
        <end position="219"/>
    </location>
</feature>
<dbReference type="InterPro" id="IPR044961">
    <property type="entry name" value="MS5/SDI1"/>
</dbReference>
<feature type="region of interest" description="Disordered" evidence="8">
    <location>
        <begin position="36"/>
        <end position="55"/>
    </location>
</feature>
<dbReference type="PANTHER" id="PTHR36326">
    <property type="entry name" value="PROTEIN POLLENLESS 3-LIKE 2"/>
    <property type="match status" value="1"/>
</dbReference>
<evidence type="ECO:0000256" key="6">
    <source>
        <dbReference type="ARBA" id="ARBA00025750"/>
    </source>
</evidence>
<keyword evidence="3 7" id="KW-0802">TPR repeat</keyword>
<protein>
    <submittedName>
        <fullName evidence="9">Uncharacterized protein</fullName>
    </submittedName>
</protein>
<dbReference type="GO" id="GO:0005634">
    <property type="term" value="C:nucleus"/>
    <property type="evidence" value="ECO:0007669"/>
    <property type="project" value="UniProtKB-SubCell"/>
</dbReference>